<sequence length="177" mass="18229">MSLSRLECPPFAPVVGLATAKDNPQQSGLDLSLPRLEAEGAASIRTEAAPNAGVYDLARGAFAWAGWEEEHLVGGKVPGLEVGIPTGVSRACIGVVSEQGERDGDALLLLLPSGFGCRLLRGGKALHGISGEYGGMSEDETAAATRSASSASARSVLSALAPTMLHGLDILFSLLFR</sequence>
<accession>A0ABR2MG38</accession>
<protein>
    <submittedName>
        <fullName evidence="1">Uncharacterized protein</fullName>
    </submittedName>
</protein>
<name>A0ABR2MG38_9ASPA</name>
<reference evidence="1 2" key="1">
    <citation type="journal article" date="2022" name="Nat. Plants">
        <title>Genomes of leafy and leafless Platanthera orchids illuminate the evolution of mycoheterotrophy.</title>
        <authorList>
            <person name="Li M.H."/>
            <person name="Liu K.W."/>
            <person name="Li Z."/>
            <person name="Lu H.C."/>
            <person name="Ye Q.L."/>
            <person name="Zhang D."/>
            <person name="Wang J.Y."/>
            <person name="Li Y.F."/>
            <person name="Zhong Z.M."/>
            <person name="Liu X."/>
            <person name="Yu X."/>
            <person name="Liu D.K."/>
            <person name="Tu X.D."/>
            <person name="Liu B."/>
            <person name="Hao Y."/>
            <person name="Liao X.Y."/>
            <person name="Jiang Y.T."/>
            <person name="Sun W.H."/>
            <person name="Chen J."/>
            <person name="Chen Y.Q."/>
            <person name="Ai Y."/>
            <person name="Zhai J.W."/>
            <person name="Wu S.S."/>
            <person name="Zhou Z."/>
            <person name="Hsiao Y.Y."/>
            <person name="Wu W.L."/>
            <person name="Chen Y.Y."/>
            <person name="Lin Y.F."/>
            <person name="Hsu J.L."/>
            <person name="Li C.Y."/>
            <person name="Wang Z.W."/>
            <person name="Zhao X."/>
            <person name="Zhong W.Y."/>
            <person name="Ma X.K."/>
            <person name="Ma L."/>
            <person name="Huang J."/>
            <person name="Chen G.Z."/>
            <person name="Huang M.Z."/>
            <person name="Huang L."/>
            <person name="Peng D.H."/>
            <person name="Luo Y.B."/>
            <person name="Zou S.Q."/>
            <person name="Chen S.P."/>
            <person name="Lan S."/>
            <person name="Tsai W.C."/>
            <person name="Van de Peer Y."/>
            <person name="Liu Z.J."/>
        </authorList>
    </citation>
    <scope>NUCLEOTIDE SEQUENCE [LARGE SCALE GENOMIC DNA]</scope>
    <source>
        <strain evidence="1">Lor288</strain>
    </source>
</reference>
<comment type="caution">
    <text evidence="1">The sequence shown here is derived from an EMBL/GenBank/DDBJ whole genome shotgun (WGS) entry which is preliminary data.</text>
</comment>
<gene>
    <name evidence="1" type="ORF">KSP40_PGU008147</name>
</gene>
<organism evidence="1 2">
    <name type="scientific">Platanthera guangdongensis</name>
    <dbReference type="NCBI Taxonomy" id="2320717"/>
    <lineage>
        <taxon>Eukaryota</taxon>
        <taxon>Viridiplantae</taxon>
        <taxon>Streptophyta</taxon>
        <taxon>Embryophyta</taxon>
        <taxon>Tracheophyta</taxon>
        <taxon>Spermatophyta</taxon>
        <taxon>Magnoliopsida</taxon>
        <taxon>Liliopsida</taxon>
        <taxon>Asparagales</taxon>
        <taxon>Orchidaceae</taxon>
        <taxon>Orchidoideae</taxon>
        <taxon>Orchideae</taxon>
        <taxon>Orchidinae</taxon>
        <taxon>Platanthera</taxon>
    </lineage>
</organism>
<proteinExistence type="predicted"/>
<dbReference type="Proteomes" id="UP001412067">
    <property type="component" value="Unassembled WGS sequence"/>
</dbReference>
<keyword evidence="2" id="KW-1185">Reference proteome</keyword>
<dbReference type="EMBL" id="JBBWWR010000007">
    <property type="protein sequence ID" value="KAK8963118.1"/>
    <property type="molecule type" value="Genomic_DNA"/>
</dbReference>
<evidence type="ECO:0000313" key="2">
    <source>
        <dbReference type="Proteomes" id="UP001412067"/>
    </source>
</evidence>
<evidence type="ECO:0000313" key="1">
    <source>
        <dbReference type="EMBL" id="KAK8963118.1"/>
    </source>
</evidence>